<feature type="region of interest" description="Disordered" evidence="2">
    <location>
        <begin position="105"/>
        <end position="136"/>
    </location>
</feature>
<feature type="compositionally biased region" description="Basic residues" evidence="2">
    <location>
        <begin position="124"/>
        <end position="136"/>
    </location>
</feature>
<dbReference type="GO" id="GO:0043022">
    <property type="term" value="F:ribosome binding"/>
    <property type="evidence" value="ECO:0007669"/>
    <property type="project" value="TreeGrafter"/>
</dbReference>
<dbReference type="PANTHER" id="PTHR47814">
    <property type="entry name" value="PEPTIDYL-TRNA HYDROLASE ARFB"/>
    <property type="match status" value="1"/>
</dbReference>
<dbReference type="InterPro" id="IPR000352">
    <property type="entry name" value="Pep_chain_release_fac_I"/>
</dbReference>
<gene>
    <name evidence="4" type="ORF">TUM19329_34380</name>
</gene>
<evidence type="ECO:0000313" key="4">
    <source>
        <dbReference type="EMBL" id="BCA97077.1"/>
    </source>
</evidence>
<evidence type="ECO:0000259" key="3">
    <source>
        <dbReference type="PROSITE" id="PS00745"/>
    </source>
</evidence>
<evidence type="ECO:0000256" key="1">
    <source>
        <dbReference type="ARBA" id="ARBA00010835"/>
    </source>
</evidence>
<dbReference type="Pfam" id="PF00472">
    <property type="entry name" value="RF-1"/>
    <property type="match status" value="1"/>
</dbReference>
<accession>A0A6F8TAD1</accession>
<keyword evidence="4" id="KW-0378">Hydrolase</keyword>
<dbReference type="RefSeq" id="WP_173238293.1">
    <property type="nucleotide sequence ID" value="NZ_AP022839.1"/>
</dbReference>
<dbReference type="GO" id="GO:0072344">
    <property type="term" value="P:rescue of stalled ribosome"/>
    <property type="evidence" value="ECO:0007669"/>
    <property type="project" value="TreeGrafter"/>
</dbReference>
<dbReference type="GO" id="GO:0003747">
    <property type="term" value="F:translation release factor activity"/>
    <property type="evidence" value="ECO:0007669"/>
    <property type="project" value="InterPro"/>
</dbReference>
<dbReference type="PROSITE" id="PS00745">
    <property type="entry name" value="RF_PROK_I"/>
    <property type="match status" value="1"/>
</dbReference>
<sequence>MLKITNNIYIPIAEIELIPIRAQGAGGQNVNKVSTAIHLRFNIEQSTLPVEYKSRLLQLNDYRISSEGIIIIKAQRYRSQDNNRNDALYRLVELIKKVSVVPIKRRKTKPSKSSVKKRLDSKTQRGHLKKLRQPPE</sequence>
<dbReference type="NCBIfam" id="NF006718">
    <property type="entry name" value="PRK09256.1"/>
    <property type="match status" value="1"/>
</dbReference>
<name>A0A6F8TAD1_9GAMM</name>
<dbReference type="KEGG" id="lant:TUM19329_34380"/>
<reference evidence="4" key="1">
    <citation type="journal article" date="2020" name="Microbiol. Resour. Announc.">
        <title>Complete Genome Sequence of Novel Psychrotolerant Legionella Strain TUM19329, Isolated from Antarctic Lake Sediment.</title>
        <authorList>
            <person name="Shimada S."/>
            <person name="Nakai R."/>
            <person name="Aoki K."/>
            <person name="Shimoeda N."/>
            <person name="Ohno G."/>
            <person name="Miyazaki Y."/>
            <person name="Kudoh S."/>
            <person name="Imura S."/>
            <person name="Watanabe K."/>
            <person name="Ishii Y."/>
            <person name="Tateda K."/>
        </authorList>
    </citation>
    <scope>NUCLEOTIDE SEQUENCE [LARGE SCALE GENOMIC DNA]</scope>
    <source>
        <strain evidence="4">TUM19329</strain>
    </source>
</reference>
<organism evidence="4 5">
    <name type="scientific">Legionella antarctica</name>
    <dbReference type="NCBI Taxonomy" id="2708020"/>
    <lineage>
        <taxon>Bacteria</taxon>
        <taxon>Pseudomonadati</taxon>
        <taxon>Pseudomonadota</taxon>
        <taxon>Gammaproteobacteria</taxon>
        <taxon>Legionellales</taxon>
        <taxon>Legionellaceae</taxon>
        <taxon>Legionella</taxon>
    </lineage>
</organism>
<evidence type="ECO:0000256" key="2">
    <source>
        <dbReference type="SAM" id="MobiDB-lite"/>
    </source>
</evidence>
<keyword evidence="5" id="KW-1185">Reference proteome</keyword>
<feature type="compositionally biased region" description="Basic residues" evidence="2">
    <location>
        <begin position="105"/>
        <end position="116"/>
    </location>
</feature>
<dbReference type="EMBL" id="AP022839">
    <property type="protein sequence ID" value="BCA97077.1"/>
    <property type="molecule type" value="Genomic_DNA"/>
</dbReference>
<dbReference type="SUPFAM" id="SSF75620">
    <property type="entry name" value="Release factor"/>
    <property type="match status" value="1"/>
</dbReference>
<dbReference type="GO" id="GO:0004045">
    <property type="term" value="F:peptidyl-tRNA hydrolase activity"/>
    <property type="evidence" value="ECO:0007669"/>
    <property type="project" value="TreeGrafter"/>
</dbReference>
<comment type="similarity">
    <text evidence="1">Belongs to the prokaryotic/mitochondrial release factor family.</text>
</comment>
<dbReference type="AlphaFoldDB" id="A0A6F8TAD1"/>
<dbReference type="Gene3D" id="3.30.160.20">
    <property type="match status" value="1"/>
</dbReference>
<dbReference type="InterPro" id="IPR045853">
    <property type="entry name" value="Pep_chain_release_fac_I_sf"/>
</dbReference>
<feature type="domain" description="Prokaryotic-type class I peptide chain release factors" evidence="3">
    <location>
        <begin position="21"/>
        <end position="37"/>
    </location>
</feature>
<dbReference type="PANTHER" id="PTHR47814:SF1">
    <property type="entry name" value="PEPTIDYL-TRNA HYDROLASE ARFB"/>
    <property type="match status" value="1"/>
</dbReference>
<protein>
    <submittedName>
        <fullName evidence="4">Peptidyl-tRNA hydrolase</fullName>
    </submittedName>
</protein>
<evidence type="ECO:0000313" key="5">
    <source>
        <dbReference type="Proteomes" id="UP000502894"/>
    </source>
</evidence>
<dbReference type="Proteomes" id="UP000502894">
    <property type="component" value="Chromosome"/>
</dbReference>
<proteinExistence type="inferred from homology"/>